<protein>
    <submittedName>
        <fullName evidence="1">Uncharacterized protein</fullName>
    </submittedName>
</protein>
<dbReference type="AlphaFoldDB" id="A0AAJ0GFI2"/>
<comment type="caution">
    <text evidence="1">The sequence shown here is derived from an EMBL/GenBank/DDBJ whole genome shotgun (WGS) entry which is preliminary data.</text>
</comment>
<gene>
    <name evidence="1" type="ORF">LTR09_002327</name>
</gene>
<evidence type="ECO:0000313" key="2">
    <source>
        <dbReference type="Proteomes" id="UP001271007"/>
    </source>
</evidence>
<proteinExistence type="predicted"/>
<organism evidence="1 2">
    <name type="scientific">Extremus antarcticus</name>
    <dbReference type="NCBI Taxonomy" id="702011"/>
    <lineage>
        <taxon>Eukaryota</taxon>
        <taxon>Fungi</taxon>
        <taxon>Dikarya</taxon>
        <taxon>Ascomycota</taxon>
        <taxon>Pezizomycotina</taxon>
        <taxon>Dothideomycetes</taxon>
        <taxon>Dothideomycetidae</taxon>
        <taxon>Mycosphaerellales</taxon>
        <taxon>Extremaceae</taxon>
        <taxon>Extremus</taxon>
    </lineage>
</organism>
<keyword evidence="2" id="KW-1185">Reference proteome</keyword>
<dbReference type="Proteomes" id="UP001271007">
    <property type="component" value="Unassembled WGS sequence"/>
</dbReference>
<evidence type="ECO:0000313" key="1">
    <source>
        <dbReference type="EMBL" id="KAK3056534.1"/>
    </source>
</evidence>
<name>A0AAJ0GFI2_9PEZI</name>
<accession>A0AAJ0GFI2</accession>
<reference evidence="1" key="1">
    <citation type="submission" date="2023-04" db="EMBL/GenBank/DDBJ databases">
        <title>Black Yeasts Isolated from many extreme environments.</title>
        <authorList>
            <person name="Coleine C."/>
            <person name="Stajich J.E."/>
            <person name="Selbmann L."/>
        </authorList>
    </citation>
    <scope>NUCLEOTIDE SEQUENCE</scope>
    <source>
        <strain evidence="1">CCFEE 5312</strain>
    </source>
</reference>
<dbReference type="EMBL" id="JAWDJX010000005">
    <property type="protein sequence ID" value="KAK3056534.1"/>
    <property type="molecule type" value="Genomic_DNA"/>
</dbReference>
<sequence>MAHRILTPETILEESLRVQRLANATFKVPASSSTTSTVPATPTPTYFQQDMPAVSLPSEAPTAVLPIRRHKFPTPKLRLKLYDLGHEGSSVFLSNIKGNEDIEAQVQNVLNLLYSSECERQVLHLSKLWPGRRTASRPYVE</sequence>